<dbReference type="InterPro" id="IPR003593">
    <property type="entry name" value="AAA+_ATPase"/>
</dbReference>
<feature type="domain" description="ABC transporter" evidence="11">
    <location>
        <begin position="2"/>
        <end position="241"/>
    </location>
</feature>
<reference evidence="12" key="1">
    <citation type="journal article" date="2021" name="PeerJ">
        <title>Extensive microbial diversity within the chicken gut microbiome revealed by metagenomics and culture.</title>
        <authorList>
            <person name="Gilroy R."/>
            <person name="Ravi A."/>
            <person name="Getino M."/>
            <person name="Pursley I."/>
            <person name="Horton D.L."/>
            <person name="Alikhan N.F."/>
            <person name="Baker D."/>
            <person name="Gharbi K."/>
            <person name="Hall N."/>
            <person name="Watson M."/>
            <person name="Adriaenssens E.M."/>
            <person name="Foster-Nyarko E."/>
            <person name="Jarju S."/>
            <person name="Secka A."/>
            <person name="Antonio M."/>
            <person name="Oren A."/>
            <person name="Chaudhuri R.R."/>
            <person name="La Ragione R."/>
            <person name="Hildebrand F."/>
            <person name="Pallen M.J."/>
        </authorList>
    </citation>
    <scope>NUCLEOTIDE SEQUENCE</scope>
    <source>
        <strain evidence="12">ChiGjej2B2-19336</strain>
    </source>
</reference>
<dbReference type="InterPro" id="IPR050086">
    <property type="entry name" value="MetN_ABC_transporter-like"/>
</dbReference>
<proteinExistence type="inferred from homology"/>
<protein>
    <recommendedName>
        <fullName evidence="3">Cell division ATP-binding protein FtsE</fullName>
    </recommendedName>
</protein>
<dbReference type="PANTHER" id="PTHR43166">
    <property type="entry name" value="AMINO ACID IMPORT ATP-BINDING PROTEIN"/>
    <property type="match status" value="1"/>
</dbReference>
<evidence type="ECO:0000256" key="4">
    <source>
        <dbReference type="ARBA" id="ARBA00022448"/>
    </source>
</evidence>
<dbReference type="InterPro" id="IPR027417">
    <property type="entry name" value="P-loop_NTPase"/>
</dbReference>
<comment type="similarity">
    <text evidence="2">Belongs to the ABC transporter superfamily.</text>
</comment>
<evidence type="ECO:0000256" key="3">
    <source>
        <dbReference type="ARBA" id="ARBA00020019"/>
    </source>
</evidence>
<comment type="function">
    <text evidence="1">Part of the ABC transporter FtsEX involved in cellular division. Important for assembly or stability of the septal ring.</text>
</comment>
<evidence type="ECO:0000256" key="1">
    <source>
        <dbReference type="ARBA" id="ARBA00002579"/>
    </source>
</evidence>
<evidence type="ECO:0000256" key="7">
    <source>
        <dbReference type="ARBA" id="ARBA00022840"/>
    </source>
</evidence>
<dbReference type="RefSeq" id="WP_304122654.1">
    <property type="nucleotide sequence ID" value="NZ_DYZA01000165.1"/>
</dbReference>
<dbReference type="Gene3D" id="3.40.50.300">
    <property type="entry name" value="P-loop containing nucleotide triphosphate hydrolases"/>
    <property type="match status" value="1"/>
</dbReference>
<reference evidence="12" key="2">
    <citation type="submission" date="2021-09" db="EMBL/GenBank/DDBJ databases">
        <authorList>
            <person name="Gilroy R."/>
        </authorList>
    </citation>
    <scope>NUCLEOTIDE SEQUENCE</scope>
    <source>
        <strain evidence="12">ChiGjej2B2-19336</strain>
    </source>
</reference>
<comment type="caution">
    <text evidence="12">The sequence shown here is derived from an EMBL/GenBank/DDBJ whole genome shotgun (WGS) entry which is preliminary data.</text>
</comment>
<keyword evidence="7 12" id="KW-0067">ATP-binding</keyword>
<dbReference type="PROSITE" id="PS00211">
    <property type="entry name" value="ABC_TRANSPORTER_1"/>
    <property type="match status" value="1"/>
</dbReference>
<dbReference type="GO" id="GO:0006865">
    <property type="term" value="P:amino acid transport"/>
    <property type="evidence" value="ECO:0007669"/>
    <property type="project" value="UniProtKB-KW"/>
</dbReference>
<keyword evidence="8" id="KW-1278">Translocase</keyword>
<dbReference type="AlphaFoldDB" id="A0A921AWH2"/>
<dbReference type="SMART" id="SM00382">
    <property type="entry name" value="AAA"/>
    <property type="match status" value="1"/>
</dbReference>
<evidence type="ECO:0000313" key="12">
    <source>
        <dbReference type="EMBL" id="HJD97605.1"/>
    </source>
</evidence>
<dbReference type="Pfam" id="PF00005">
    <property type="entry name" value="ABC_tran"/>
    <property type="match status" value="1"/>
</dbReference>
<organism evidence="12 13">
    <name type="scientific">Mailhella massiliensis</name>
    <dbReference type="NCBI Taxonomy" id="1903261"/>
    <lineage>
        <taxon>Bacteria</taxon>
        <taxon>Pseudomonadati</taxon>
        <taxon>Thermodesulfobacteriota</taxon>
        <taxon>Desulfovibrionia</taxon>
        <taxon>Desulfovibrionales</taxon>
        <taxon>Desulfovibrionaceae</taxon>
        <taxon>Mailhella</taxon>
    </lineage>
</organism>
<dbReference type="SMART" id="SM00930">
    <property type="entry name" value="NIL"/>
    <property type="match status" value="1"/>
</dbReference>
<evidence type="ECO:0000256" key="9">
    <source>
        <dbReference type="ARBA" id="ARBA00022970"/>
    </source>
</evidence>
<evidence type="ECO:0000313" key="13">
    <source>
        <dbReference type="Proteomes" id="UP000698963"/>
    </source>
</evidence>
<dbReference type="CDD" id="cd03258">
    <property type="entry name" value="ABC_MetN_methionine_transporter"/>
    <property type="match status" value="1"/>
</dbReference>
<evidence type="ECO:0000256" key="2">
    <source>
        <dbReference type="ARBA" id="ARBA00005417"/>
    </source>
</evidence>
<dbReference type="Proteomes" id="UP000698963">
    <property type="component" value="Unassembled WGS sequence"/>
</dbReference>
<dbReference type="GO" id="GO:0005524">
    <property type="term" value="F:ATP binding"/>
    <property type="evidence" value="ECO:0007669"/>
    <property type="project" value="UniProtKB-KW"/>
</dbReference>
<keyword evidence="9" id="KW-0029">Amino-acid transport</keyword>
<dbReference type="FunFam" id="3.40.50.300:FF:000056">
    <property type="entry name" value="Cell division ATP-binding protein FtsE"/>
    <property type="match status" value="1"/>
</dbReference>
<evidence type="ECO:0000256" key="8">
    <source>
        <dbReference type="ARBA" id="ARBA00022967"/>
    </source>
</evidence>
<dbReference type="GO" id="GO:0005886">
    <property type="term" value="C:plasma membrane"/>
    <property type="evidence" value="ECO:0007669"/>
    <property type="project" value="UniProtKB-ARBA"/>
</dbReference>
<dbReference type="InterPro" id="IPR003439">
    <property type="entry name" value="ABC_transporter-like_ATP-bd"/>
</dbReference>
<dbReference type="InterPro" id="IPR018449">
    <property type="entry name" value="NIL_domain"/>
</dbReference>
<keyword evidence="10" id="KW-0472">Membrane</keyword>
<dbReference type="Gene3D" id="3.30.70.260">
    <property type="match status" value="1"/>
</dbReference>
<dbReference type="PANTHER" id="PTHR43166:SF30">
    <property type="entry name" value="METHIONINE IMPORT ATP-BINDING PROTEIN METN"/>
    <property type="match status" value="1"/>
</dbReference>
<evidence type="ECO:0000256" key="6">
    <source>
        <dbReference type="ARBA" id="ARBA00022741"/>
    </source>
</evidence>
<dbReference type="SUPFAM" id="SSF52540">
    <property type="entry name" value="P-loop containing nucleoside triphosphate hydrolases"/>
    <property type="match status" value="1"/>
</dbReference>
<evidence type="ECO:0000259" key="11">
    <source>
        <dbReference type="PROSITE" id="PS50893"/>
    </source>
</evidence>
<name>A0A921AWH2_9BACT</name>
<evidence type="ECO:0000256" key="10">
    <source>
        <dbReference type="ARBA" id="ARBA00023136"/>
    </source>
</evidence>
<keyword evidence="4" id="KW-0813">Transport</keyword>
<keyword evidence="6" id="KW-0547">Nucleotide-binding</keyword>
<dbReference type="InterPro" id="IPR045865">
    <property type="entry name" value="ACT-like_dom_sf"/>
</dbReference>
<keyword evidence="5" id="KW-1003">Cell membrane</keyword>
<sequence length="348" mass="38275">MIRLEGVSKVFPGANGPIEAVKNVNLTIETGEIFGIIGFSGAGKSTLLRCINLLERPTSGRVLLDDADITLLSESEVRAVRRRIGMIFQQFNLFASRTVFGNVAFPLAGRGLSREQLKKRVSELLEIVGLSGREEAYPSQLSGGQKQRVAIARALASNPEILLCDEATSALDPQTTRSILQLLRELNRKLGLTIVLITHEMQVIKEICDHVAVMEDGVVVEQGEVFSIFASPQQPVTRNFMEMTSHMAGFRRLMEEKASILELKPGQCILSLRYLERNACSALVSYLSRTYNVDLNIIFGNIEMIGEHPLGGLVVIAEGEASSIESCIQYLKNIHVGVEVLLDARPAR</sequence>
<dbReference type="GO" id="GO:0016887">
    <property type="term" value="F:ATP hydrolysis activity"/>
    <property type="evidence" value="ECO:0007669"/>
    <property type="project" value="InterPro"/>
</dbReference>
<accession>A0A921AWH2</accession>
<dbReference type="EMBL" id="DYZA01000165">
    <property type="protein sequence ID" value="HJD97605.1"/>
    <property type="molecule type" value="Genomic_DNA"/>
</dbReference>
<dbReference type="SUPFAM" id="SSF55021">
    <property type="entry name" value="ACT-like"/>
    <property type="match status" value="1"/>
</dbReference>
<gene>
    <name evidence="12" type="ORF">K8W16_08175</name>
</gene>
<dbReference type="Pfam" id="PF09383">
    <property type="entry name" value="NIL"/>
    <property type="match status" value="1"/>
</dbReference>
<dbReference type="InterPro" id="IPR017871">
    <property type="entry name" value="ABC_transporter-like_CS"/>
</dbReference>
<evidence type="ECO:0000256" key="5">
    <source>
        <dbReference type="ARBA" id="ARBA00022475"/>
    </source>
</evidence>
<dbReference type="PROSITE" id="PS50893">
    <property type="entry name" value="ABC_TRANSPORTER_2"/>
    <property type="match status" value="1"/>
</dbReference>
<dbReference type="InterPro" id="IPR041701">
    <property type="entry name" value="MetN_ABC"/>
</dbReference>